<protein>
    <submittedName>
        <fullName evidence="2">Uncharacterized protein</fullName>
    </submittedName>
</protein>
<organism evidence="2 3">
    <name type="scientific">Pyrus ussuriensis x Pyrus communis</name>
    <dbReference type="NCBI Taxonomy" id="2448454"/>
    <lineage>
        <taxon>Eukaryota</taxon>
        <taxon>Viridiplantae</taxon>
        <taxon>Streptophyta</taxon>
        <taxon>Embryophyta</taxon>
        <taxon>Tracheophyta</taxon>
        <taxon>Spermatophyta</taxon>
        <taxon>Magnoliopsida</taxon>
        <taxon>eudicotyledons</taxon>
        <taxon>Gunneridae</taxon>
        <taxon>Pentapetalae</taxon>
        <taxon>rosids</taxon>
        <taxon>fabids</taxon>
        <taxon>Rosales</taxon>
        <taxon>Rosaceae</taxon>
        <taxon>Amygdaloideae</taxon>
        <taxon>Maleae</taxon>
        <taxon>Pyrus</taxon>
    </lineage>
</organism>
<dbReference type="AlphaFoldDB" id="A0A5N5HRI6"/>
<reference evidence="3" key="2">
    <citation type="submission" date="2019-10" db="EMBL/GenBank/DDBJ databases">
        <title>A de novo genome assembly of a pear dwarfing rootstock.</title>
        <authorList>
            <person name="Wang F."/>
            <person name="Wang J."/>
            <person name="Li S."/>
            <person name="Zhang Y."/>
            <person name="Fang M."/>
            <person name="Ma L."/>
            <person name="Zhao Y."/>
            <person name="Jiang S."/>
        </authorList>
    </citation>
    <scope>NUCLEOTIDE SEQUENCE [LARGE SCALE GENOMIC DNA]</scope>
</reference>
<dbReference type="EMBL" id="SMOL01000143">
    <property type="protein sequence ID" value="KAB2630446.1"/>
    <property type="molecule type" value="Genomic_DNA"/>
</dbReference>
<comment type="caution">
    <text evidence="2">The sequence shown here is derived from an EMBL/GenBank/DDBJ whole genome shotgun (WGS) entry which is preliminary data.</text>
</comment>
<reference evidence="2 3" key="3">
    <citation type="submission" date="2019-11" db="EMBL/GenBank/DDBJ databases">
        <title>A de novo genome assembly of a pear dwarfing rootstock.</title>
        <authorList>
            <person name="Wang F."/>
            <person name="Wang J."/>
            <person name="Li S."/>
            <person name="Zhang Y."/>
            <person name="Fang M."/>
            <person name="Ma L."/>
            <person name="Zhao Y."/>
            <person name="Jiang S."/>
        </authorList>
    </citation>
    <scope>NUCLEOTIDE SEQUENCE [LARGE SCALE GENOMIC DNA]</scope>
    <source>
        <strain evidence="2">S2</strain>
        <tissue evidence="2">Leaf</tissue>
    </source>
</reference>
<keyword evidence="3" id="KW-1185">Reference proteome</keyword>
<dbReference type="Proteomes" id="UP000327157">
    <property type="component" value="Chromosome 12"/>
</dbReference>
<evidence type="ECO:0000313" key="3">
    <source>
        <dbReference type="Proteomes" id="UP000327157"/>
    </source>
</evidence>
<gene>
    <name evidence="2" type="ORF">D8674_007965</name>
</gene>
<name>A0A5N5HRI6_9ROSA</name>
<reference evidence="2 3" key="1">
    <citation type="submission" date="2019-09" db="EMBL/GenBank/DDBJ databases">
        <authorList>
            <person name="Ou C."/>
        </authorList>
    </citation>
    <scope>NUCLEOTIDE SEQUENCE [LARGE SCALE GENOMIC DNA]</scope>
    <source>
        <strain evidence="2">S2</strain>
        <tissue evidence="2">Leaf</tissue>
    </source>
</reference>
<feature type="compositionally biased region" description="Gly residues" evidence="1">
    <location>
        <begin position="142"/>
        <end position="152"/>
    </location>
</feature>
<feature type="compositionally biased region" description="Polar residues" evidence="1">
    <location>
        <begin position="132"/>
        <end position="141"/>
    </location>
</feature>
<evidence type="ECO:0000256" key="1">
    <source>
        <dbReference type="SAM" id="MobiDB-lite"/>
    </source>
</evidence>
<feature type="compositionally biased region" description="Basic and acidic residues" evidence="1">
    <location>
        <begin position="47"/>
        <end position="60"/>
    </location>
</feature>
<evidence type="ECO:0000313" key="2">
    <source>
        <dbReference type="EMBL" id="KAB2630446.1"/>
    </source>
</evidence>
<proteinExistence type="predicted"/>
<sequence length="218" mass="22312">MEDVIPESESLLLPVNLRHTNGRANTEGHGAVNGGEGTAKGSIIHSEQGEDKEVDAEKKSMIGGTEEEEEKGGGGIITHLISIVSPRSAPKGGDAGKRKGEFKVDDVGNGEFSNKSEREGGGENGNGGVFSNLISNFFNQSNGGGGGGGGGGEVDEVNKEDEKDIGNKRMKTAEEAEEGGGGGGIIDNIVSHLPTSLPDDAAPTTDEASILITSIVKD</sequence>
<accession>A0A5N5HRI6</accession>
<feature type="compositionally biased region" description="Basic and acidic residues" evidence="1">
    <location>
        <begin position="156"/>
        <end position="174"/>
    </location>
</feature>
<dbReference type="OrthoDB" id="1712073at2759"/>
<feature type="region of interest" description="Disordered" evidence="1">
    <location>
        <begin position="20"/>
        <end position="205"/>
    </location>
</feature>
<feature type="compositionally biased region" description="Basic and acidic residues" evidence="1">
    <location>
        <begin position="94"/>
        <end position="106"/>
    </location>
</feature>